<dbReference type="Pfam" id="PF00565">
    <property type="entry name" value="SNase"/>
    <property type="match status" value="1"/>
</dbReference>
<dbReference type="InterPro" id="IPR016071">
    <property type="entry name" value="Staphylococal_nuclease_OB-fold"/>
</dbReference>
<comment type="caution">
    <text evidence="5">The sequence shown here is derived from an EMBL/GenBank/DDBJ whole genome shotgun (WGS) entry which is preliminary data.</text>
</comment>
<accession>A0ABV4TRR6</accession>
<evidence type="ECO:0000259" key="4">
    <source>
        <dbReference type="PROSITE" id="PS50830"/>
    </source>
</evidence>
<evidence type="ECO:0000256" key="1">
    <source>
        <dbReference type="ARBA" id="ARBA00022722"/>
    </source>
</evidence>
<evidence type="ECO:0000256" key="2">
    <source>
        <dbReference type="ARBA" id="ARBA00022759"/>
    </source>
</evidence>
<dbReference type="SMART" id="SM00318">
    <property type="entry name" value="SNc"/>
    <property type="match status" value="1"/>
</dbReference>
<dbReference type="PROSITE" id="PS50830">
    <property type="entry name" value="TNASE_3"/>
    <property type="match status" value="1"/>
</dbReference>
<dbReference type="Proteomes" id="UP001575181">
    <property type="component" value="Unassembled WGS sequence"/>
</dbReference>
<dbReference type="SUPFAM" id="SSF50199">
    <property type="entry name" value="Staphylococcal nuclease"/>
    <property type="match status" value="1"/>
</dbReference>
<gene>
    <name evidence="5" type="ORF">ACERLL_02515</name>
</gene>
<dbReference type="RefSeq" id="WP_373654486.1">
    <property type="nucleotide sequence ID" value="NZ_JBGUAW010000002.1"/>
</dbReference>
<dbReference type="EMBL" id="JBGUAW010000002">
    <property type="protein sequence ID" value="MFA9459697.1"/>
    <property type="molecule type" value="Genomic_DNA"/>
</dbReference>
<name>A0ABV4TRR6_9GAMM</name>
<proteinExistence type="predicted"/>
<keyword evidence="1" id="KW-0540">Nuclease</keyword>
<sequence length="276" mass="30849">MVLGLLPPAASAAAAEGTAYRWVDDRGTVHYGDRPPPGAEPIGRARKSGGGEWRAVEWIPDGDTIHLADGTKVRLIGINTPEVAHRDDPAEPGGPEAQRFLRRFLAEKKVRLELGPEKKDKYDRTLAHVHTAGGANVNALLLRRGHAHAVVKPPNLSRLERYFAAEREARRAGRGIWSRPRYGVQPAARARDLRNAFHRIRGRVARVETARKYIYLHFAEDFVAILRKDSRDAFTGAGKAPANMERRIMVVRGWIHLHDGTPSIRLRHPVQIESVR</sequence>
<keyword evidence="3" id="KW-0378">Hydrolase</keyword>
<evidence type="ECO:0000313" key="5">
    <source>
        <dbReference type="EMBL" id="MFA9459697.1"/>
    </source>
</evidence>
<protein>
    <submittedName>
        <fullName evidence="5">Thermonuclease family protein</fullName>
    </submittedName>
</protein>
<organism evidence="5 6">
    <name type="scientific">Thiohalorhabdus methylotrophus</name>
    <dbReference type="NCBI Taxonomy" id="3242694"/>
    <lineage>
        <taxon>Bacteria</taxon>
        <taxon>Pseudomonadati</taxon>
        <taxon>Pseudomonadota</taxon>
        <taxon>Gammaproteobacteria</taxon>
        <taxon>Thiohalorhabdales</taxon>
        <taxon>Thiohalorhabdaceae</taxon>
        <taxon>Thiohalorhabdus</taxon>
    </lineage>
</organism>
<feature type="domain" description="TNase-like" evidence="4">
    <location>
        <begin position="56"/>
        <end position="179"/>
    </location>
</feature>
<dbReference type="PANTHER" id="PTHR12302">
    <property type="entry name" value="EBNA2 BINDING PROTEIN P100"/>
    <property type="match status" value="1"/>
</dbReference>
<dbReference type="Pfam" id="PF13511">
    <property type="entry name" value="DUF4124"/>
    <property type="match status" value="1"/>
</dbReference>
<evidence type="ECO:0000313" key="6">
    <source>
        <dbReference type="Proteomes" id="UP001575181"/>
    </source>
</evidence>
<dbReference type="PANTHER" id="PTHR12302:SF3">
    <property type="entry name" value="SERINE_THREONINE-PROTEIN KINASE 31"/>
    <property type="match status" value="1"/>
</dbReference>
<keyword evidence="6" id="KW-1185">Reference proteome</keyword>
<reference evidence="5 6" key="1">
    <citation type="submission" date="2024-08" db="EMBL/GenBank/DDBJ databases">
        <title>Whole-genome sequencing of halo(alkali)philic microorganisms from hypersaline lakes.</title>
        <authorList>
            <person name="Sorokin D.Y."/>
            <person name="Merkel A.Y."/>
            <person name="Messina E."/>
            <person name="Yakimov M."/>
        </authorList>
    </citation>
    <scope>NUCLEOTIDE SEQUENCE [LARGE SCALE GENOMIC DNA]</scope>
    <source>
        <strain evidence="5 6">Cl-TMA</strain>
    </source>
</reference>
<evidence type="ECO:0000256" key="3">
    <source>
        <dbReference type="ARBA" id="ARBA00022801"/>
    </source>
</evidence>
<dbReference type="InterPro" id="IPR035437">
    <property type="entry name" value="SNase_OB-fold_sf"/>
</dbReference>
<dbReference type="InterPro" id="IPR025392">
    <property type="entry name" value="DUF4124"/>
</dbReference>
<keyword evidence="2" id="KW-0255">Endonuclease</keyword>
<dbReference type="Gene3D" id="2.40.50.90">
    <property type="match status" value="1"/>
</dbReference>